<feature type="binding site" evidence="8">
    <location>
        <position position="65"/>
    </location>
    <ligand>
        <name>ATP</name>
        <dbReference type="ChEBI" id="CHEBI:30616"/>
    </ligand>
</feature>
<feature type="binding site" evidence="8">
    <location>
        <position position="67"/>
    </location>
    <ligand>
        <name>ATP</name>
        <dbReference type="ChEBI" id="CHEBI:30616"/>
    </ligand>
</feature>
<evidence type="ECO:0000256" key="1">
    <source>
        <dbReference type="ARBA" id="ARBA00006583"/>
    </source>
</evidence>
<comment type="subunit">
    <text evidence="8">Oligomerizes as a right-handed, spiral filament on DNA at oriC.</text>
</comment>
<dbReference type="InterPro" id="IPR013317">
    <property type="entry name" value="DnaA_dom"/>
</dbReference>
<dbReference type="PANTHER" id="PTHR30050:SF2">
    <property type="entry name" value="CHROMOSOMAL REPLICATION INITIATOR PROTEIN DNAA"/>
    <property type="match status" value="1"/>
</dbReference>
<organism evidence="14 15">
    <name type="scientific">Oenococcus alcoholitolerans</name>
    <dbReference type="NCBI Taxonomy" id="931074"/>
    <lineage>
        <taxon>Bacteria</taxon>
        <taxon>Bacillati</taxon>
        <taxon>Bacillota</taxon>
        <taxon>Bacilli</taxon>
        <taxon>Lactobacillales</taxon>
        <taxon>Lactobacillaceae</taxon>
        <taxon>Oenococcus</taxon>
    </lineage>
</organism>
<evidence type="ECO:0000256" key="4">
    <source>
        <dbReference type="ARBA" id="ARBA00022741"/>
    </source>
</evidence>
<comment type="subcellular location">
    <subcellularLocation>
        <location evidence="8">Cytoplasm</location>
    </subcellularLocation>
</comment>
<dbReference type="PROSITE" id="PS01008">
    <property type="entry name" value="DNAA"/>
    <property type="match status" value="1"/>
</dbReference>
<feature type="binding site" evidence="8">
    <location>
        <position position="63"/>
    </location>
    <ligand>
        <name>ATP</name>
        <dbReference type="ChEBI" id="CHEBI:30616"/>
    </ligand>
</feature>
<dbReference type="HAMAP" id="MF_00377">
    <property type="entry name" value="DnaA_bact"/>
    <property type="match status" value="1"/>
</dbReference>
<evidence type="ECO:0000256" key="6">
    <source>
        <dbReference type="ARBA" id="ARBA00023121"/>
    </source>
</evidence>
<dbReference type="InterPro" id="IPR027417">
    <property type="entry name" value="P-loop_NTPase"/>
</dbReference>
<dbReference type="Gene3D" id="1.10.8.60">
    <property type="match status" value="1"/>
</dbReference>
<keyword evidence="15" id="KW-1185">Reference proteome</keyword>
<evidence type="ECO:0000256" key="8">
    <source>
        <dbReference type="HAMAP-Rule" id="MF_00377"/>
    </source>
</evidence>
<dbReference type="CDD" id="cd06571">
    <property type="entry name" value="Bac_DnaA_C"/>
    <property type="match status" value="1"/>
</dbReference>
<dbReference type="SUPFAM" id="SSF48295">
    <property type="entry name" value="TrpR-like"/>
    <property type="match status" value="1"/>
</dbReference>
<comment type="caution">
    <text evidence="8">Lacks conserved residue(s) required for the propagation of feature annotation.</text>
</comment>
<evidence type="ECO:0000256" key="10">
    <source>
        <dbReference type="RuleBase" id="RU000577"/>
    </source>
</evidence>
<dbReference type="InterPro" id="IPR013159">
    <property type="entry name" value="DnaA_C"/>
</dbReference>
<keyword evidence="2 8" id="KW-0963">Cytoplasm</keyword>
<evidence type="ECO:0000259" key="12">
    <source>
        <dbReference type="SMART" id="SM00382"/>
    </source>
</evidence>
<dbReference type="Pfam" id="PF00308">
    <property type="entry name" value="Bac_DnaA"/>
    <property type="match status" value="1"/>
</dbReference>
<gene>
    <name evidence="8" type="primary">dnaA</name>
    <name evidence="14" type="ORF">Q757_02885</name>
</gene>
<comment type="domain">
    <text evidence="8">Domain I is involved in oligomerization and binding regulators, domain II is flexibile and of varying length in different bacteria, domain III forms the AAA+ region, while domain IV binds dsDNA.</text>
</comment>
<dbReference type="EMBL" id="AXCV01000089">
    <property type="protein sequence ID" value="KGO32128.1"/>
    <property type="molecule type" value="Genomic_DNA"/>
</dbReference>
<feature type="domain" description="AAA+ ATPase" evidence="12">
    <location>
        <begin position="52"/>
        <end position="182"/>
    </location>
</feature>
<sequence>MVRKTDDLDQSSFVATDYELNSAFTFENWVVGDANELATSAAIAVSEQPGKQYNPLLIYGSSGLGKTHLMEAIGNKVQELEPNAIIRYITTDDFMNDWVDAISKKKTAEFTSNYENVDILLVDDIQMLQGKTVFKKIFNIFNKITKSQKQIVMTSDVLPKDIPGLNTRLVSRFMQGVAYDIQKPDYPTRLAILKNKAEETGMNIDIQTLSLIAEEVDSNVRELEGAFNTLTLMARSGKKINVANAEKILEHLNITKQKVITIEDVQRVVAEEYDVSLADLIGKKRNSDIVMPRQVAMYLIRHLTDISLPKIGQAFGGRDHTTVMHGTEKIADLIEKDLTVKQRIETISAKIKERQ</sequence>
<evidence type="ECO:0000256" key="11">
    <source>
        <dbReference type="RuleBase" id="RU004227"/>
    </source>
</evidence>
<evidence type="ECO:0000256" key="9">
    <source>
        <dbReference type="NCBIfam" id="TIGR00362"/>
    </source>
</evidence>
<proteinExistence type="inferred from homology"/>
<comment type="similarity">
    <text evidence="1 8 11">Belongs to the DnaA family.</text>
</comment>
<dbReference type="InterPro" id="IPR010921">
    <property type="entry name" value="Trp_repressor/repl_initiator"/>
</dbReference>
<evidence type="ECO:0000313" key="15">
    <source>
        <dbReference type="Proteomes" id="UP000030023"/>
    </source>
</evidence>
<keyword evidence="4 8" id="KW-0547">Nucleotide-binding</keyword>
<dbReference type="Gene3D" id="3.40.50.300">
    <property type="entry name" value="P-loop containing nucleotide triphosphate hydrolases"/>
    <property type="match status" value="1"/>
</dbReference>
<dbReference type="InterPro" id="IPR001957">
    <property type="entry name" value="Chromosome_initiator_DnaA"/>
</dbReference>
<dbReference type="InterPro" id="IPR020591">
    <property type="entry name" value="Chromosome_initiator_DnaA-like"/>
</dbReference>
<feature type="region of interest" description="Domain I, interacts with DnaA modulators" evidence="8">
    <location>
        <begin position="1"/>
        <end position="17"/>
    </location>
</feature>
<keyword evidence="7 8" id="KW-0238">DNA-binding</keyword>
<dbReference type="SMART" id="SM00382">
    <property type="entry name" value="AAA"/>
    <property type="match status" value="1"/>
</dbReference>
<feature type="domain" description="Chromosomal replication initiator DnaA C-terminal" evidence="13">
    <location>
        <begin position="261"/>
        <end position="330"/>
    </location>
</feature>
<dbReference type="CDD" id="cd00009">
    <property type="entry name" value="AAA"/>
    <property type="match status" value="1"/>
</dbReference>
<reference evidence="14 15" key="1">
    <citation type="journal article" date="2014" name="Antonie Van Leeuwenhoek">
        <title>Oenococcus alcoholitolerans sp. nov., a lactic acid bacteria isolated from cachaca and ethanol fermentation processes.</title>
        <authorList>
            <person name="Badotti F."/>
            <person name="Moreira A.P."/>
            <person name="Tonon L.A."/>
            <person name="de Lucena B.T."/>
            <person name="Gomes Fde C."/>
            <person name="Kruger R."/>
            <person name="Thompson C.C."/>
            <person name="de Morais M.A.Jr."/>
            <person name="Rosa C.A."/>
            <person name="Thompson F.L."/>
        </authorList>
    </citation>
    <scope>NUCLEOTIDE SEQUENCE [LARGE SCALE GENOMIC DNA]</scope>
    <source>
        <strain evidence="14 15">UFRJ-M7.2.18</strain>
    </source>
</reference>
<evidence type="ECO:0000256" key="7">
    <source>
        <dbReference type="ARBA" id="ARBA00023125"/>
    </source>
</evidence>
<dbReference type="PRINTS" id="PR00051">
    <property type="entry name" value="DNAA"/>
</dbReference>
<dbReference type="InterPro" id="IPR003593">
    <property type="entry name" value="AAA+_ATPase"/>
</dbReference>
<keyword evidence="6 8" id="KW-0446">Lipid-binding</keyword>
<dbReference type="PANTHER" id="PTHR30050">
    <property type="entry name" value="CHROMOSOMAL REPLICATION INITIATOR PROTEIN DNAA"/>
    <property type="match status" value="1"/>
</dbReference>
<evidence type="ECO:0000259" key="13">
    <source>
        <dbReference type="SMART" id="SM00760"/>
    </source>
</evidence>
<name>A0ABR4XRT7_9LACO</name>
<dbReference type="SUPFAM" id="SSF52540">
    <property type="entry name" value="P-loop containing nucleoside triphosphate hydrolases"/>
    <property type="match status" value="1"/>
</dbReference>
<dbReference type="Pfam" id="PF08299">
    <property type="entry name" value="Bac_DnaA_C"/>
    <property type="match status" value="1"/>
</dbReference>
<dbReference type="NCBIfam" id="TIGR00362">
    <property type="entry name" value="DnaA"/>
    <property type="match status" value="1"/>
</dbReference>
<accession>A0ABR4XRT7</accession>
<dbReference type="Proteomes" id="UP000030023">
    <property type="component" value="Unassembled WGS sequence"/>
</dbReference>
<dbReference type="SMART" id="SM00760">
    <property type="entry name" value="Bac_DnaA_C"/>
    <property type="match status" value="1"/>
</dbReference>
<keyword evidence="5 8" id="KW-0067">ATP-binding</keyword>
<evidence type="ECO:0000256" key="3">
    <source>
        <dbReference type="ARBA" id="ARBA00022705"/>
    </source>
</evidence>
<dbReference type="Gene3D" id="1.10.1750.10">
    <property type="match status" value="1"/>
</dbReference>
<comment type="function">
    <text evidence="8 10">Plays an essential role in the initiation and regulation of chromosomal replication. ATP-DnaA binds to the origin of replication (oriC) to initiate formation of the DNA replication initiation complex once per cell cycle. Binds the DnaA box (a 9 base pair repeat at the origin) and separates the double-stranded (ds)DNA. Forms a right-handed helical filament on oriC DNA; dsDNA binds to the exterior of the filament while single-stranded (ss)DNA is stabiized in the filament's interior. The ATP-DnaA-oriC complex binds and stabilizes one strand of the AT-rich DNA unwinding element (DUE), permitting loading of DNA polymerase. After initiation quickly degrades to an ADP-DnaA complex that is not apt for DNA replication. Binds acidic phospholipids.</text>
</comment>
<evidence type="ECO:0000313" key="14">
    <source>
        <dbReference type="EMBL" id="KGO32128.1"/>
    </source>
</evidence>
<dbReference type="InterPro" id="IPR018312">
    <property type="entry name" value="Chromosome_initiator_DnaA_CS"/>
</dbReference>
<comment type="caution">
    <text evidence="14">The sequence shown here is derived from an EMBL/GenBank/DDBJ whole genome shotgun (WGS) entry which is preliminary data.</text>
</comment>
<evidence type="ECO:0000256" key="2">
    <source>
        <dbReference type="ARBA" id="ARBA00022490"/>
    </source>
</evidence>
<evidence type="ECO:0000256" key="5">
    <source>
        <dbReference type="ARBA" id="ARBA00022840"/>
    </source>
</evidence>
<protein>
    <recommendedName>
        <fullName evidence="8 9">Chromosomal replication initiator protein DnaA</fullName>
    </recommendedName>
</protein>
<feature type="binding site" evidence="8">
    <location>
        <position position="66"/>
    </location>
    <ligand>
        <name>ATP</name>
        <dbReference type="ChEBI" id="CHEBI:30616"/>
    </ligand>
</feature>
<feature type="region of interest" description="Domain IV, binds dsDNA" evidence="8">
    <location>
        <begin position="235"/>
        <end position="355"/>
    </location>
</feature>
<keyword evidence="3 8" id="KW-0235">DNA replication</keyword>